<evidence type="ECO:0000259" key="3">
    <source>
        <dbReference type="Pfam" id="PF05368"/>
    </source>
</evidence>
<dbReference type="InterPro" id="IPR036291">
    <property type="entry name" value="NAD(P)-bd_dom_sf"/>
</dbReference>
<dbReference type="PANTHER" id="PTHR47706:SF6">
    <property type="entry name" value="NMRA-LIKE FAMILY PROTEIN (AFU_ORTHOLOGUE AFUA_6G00280)"/>
    <property type="match status" value="1"/>
</dbReference>
<accession>A0A0C3BHB3</accession>
<keyword evidence="5" id="KW-1185">Reference proteome</keyword>
<dbReference type="InterPro" id="IPR008030">
    <property type="entry name" value="NmrA-like"/>
</dbReference>
<dbReference type="Pfam" id="PF05368">
    <property type="entry name" value="NmrA"/>
    <property type="match status" value="1"/>
</dbReference>
<evidence type="ECO:0000256" key="1">
    <source>
        <dbReference type="ARBA" id="ARBA00022857"/>
    </source>
</evidence>
<name>A0A0C3BHB3_PILCF</name>
<dbReference type="Gene3D" id="3.90.25.10">
    <property type="entry name" value="UDP-galactose 4-epimerase, domain 1"/>
    <property type="match status" value="1"/>
</dbReference>
<keyword evidence="2" id="KW-0560">Oxidoreductase</keyword>
<dbReference type="AlphaFoldDB" id="A0A0C3BHB3"/>
<proteinExistence type="predicted"/>
<evidence type="ECO:0000313" key="4">
    <source>
        <dbReference type="EMBL" id="KIM85688.1"/>
    </source>
</evidence>
<keyword evidence="1" id="KW-0521">NADP</keyword>
<reference evidence="5" key="2">
    <citation type="submission" date="2015-01" db="EMBL/GenBank/DDBJ databases">
        <title>Evolutionary Origins and Diversification of the Mycorrhizal Mutualists.</title>
        <authorList>
            <consortium name="DOE Joint Genome Institute"/>
            <consortium name="Mycorrhizal Genomics Consortium"/>
            <person name="Kohler A."/>
            <person name="Kuo A."/>
            <person name="Nagy L.G."/>
            <person name="Floudas D."/>
            <person name="Copeland A."/>
            <person name="Barry K.W."/>
            <person name="Cichocki N."/>
            <person name="Veneault-Fourrey C."/>
            <person name="LaButti K."/>
            <person name="Lindquist E.A."/>
            <person name="Lipzen A."/>
            <person name="Lundell T."/>
            <person name="Morin E."/>
            <person name="Murat C."/>
            <person name="Riley R."/>
            <person name="Ohm R."/>
            <person name="Sun H."/>
            <person name="Tunlid A."/>
            <person name="Henrissat B."/>
            <person name="Grigoriev I.V."/>
            <person name="Hibbett D.S."/>
            <person name="Martin F."/>
        </authorList>
    </citation>
    <scope>NUCLEOTIDE SEQUENCE [LARGE SCALE GENOMIC DNA]</scope>
    <source>
        <strain evidence="5">F 1598</strain>
    </source>
</reference>
<dbReference type="InterPro" id="IPR051609">
    <property type="entry name" value="NmrA/Isoflavone_reductase-like"/>
</dbReference>
<feature type="domain" description="NmrA-like" evidence="3">
    <location>
        <begin position="5"/>
        <end position="246"/>
    </location>
</feature>
<dbReference type="InParanoid" id="A0A0C3BHB3"/>
<evidence type="ECO:0000256" key="2">
    <source>
        <dbReference type="ARBA" id="ARBA00023002"/>
    </source>
</evidence>
<dbReference type="OrthoDB" id="5283654at2759"/>
<reference evidence="4 5" key="1">
    <citation type="submission" date="2014-04" db="EMBL/GenBank/DDBJ databases">
        <authorList>
            <consortium name="DOE Joint Genome Institute"/>
            <person name="Kuo A."/>
            <person name="Tarkka M."/>
            <person name="Buscot F."/>
            <person name="Kohler A."/>
            <person name="Nagy L.G."/>
            <person name="Floudas D."/>
            <person name="Copeland A."/>
            <person name="Barry K.W."/>
            <person name="Cichocki N."/>
            <person name="Veneault-Fourrey C."/>
            <person name="LaButti K."/>
            <person name="Lindquist E.A."/>
            <person name="Lipzen A."/>
            <person name="Lundell T."/>
            <person name="Morin E."/>
            <person name="Murat C."/>
            <person name="Sun H."/>
            <person name="Tunlid A."/>
            <person name="Henrissat B."/>
            <person name="Grigoriev I.V."/>
            <person name="Hibbett D.S."/>
            <person name="Martin F."/>
            <person name="Nordberg H.P."/>
            <person name="Cantor M.N."/>
            <person name="Hua S.X."/>
        </authorList>
    </citation>
    <scope>NUCLEOTIDE SEQUENCE [LARGE SCALE GENOMIC DNA]</scope>
    <source>
        <strain evidence="4 5">F 1598</strain>
    </source>
</reference>
<dbReference type="InterPro" id="IPR045312">
    <property type="entry name" value="PCBER-like"/>
</dbReference>
<dbReference type="EMBL" id="KN832984">
    <property type="protein sequence ID" value="KIM85688.1"/>
    <property type="molecule type" value="Genomic_DNA"/>
</dbReference>
<dbReference type="Proteomes" id="UP000054166">
    <property type="component" value="Unassembled WGS sequence"/>
</dbReference>
<dbReference type="Gene3D" id="3.40.50.720">
    <property type="entry name" value="NAD(P)-binding Rossmann-like Domain"/>
    <property type="match status" value="1"/>
</dbReference>
<dbReference type="GO" id="GO:0016491">
    <property type="term" value="F:oxidoreductase activity"/>
    <property type="evidence" value="ECO:0007669"/>
    <property type="project" value="UniProtKB-KW"/>
</dbReference>
<gene>
    <name evidence="4" type="ORF">PILCRDRAFT_816890</name>
</gene>
<organism evidence="4 5">
    <name type="scientific">Piloderma croceum (strain F 1598)</name>
    <dbReference type="NCBI Taxonomy" id="765440"/>
    <lineage>
        <taxon>Eukaryota</taxon>
        <taxon>Fungi</taxon>
        <taxon>Dikarya</taxon>
        <taxon>Basidiomycota</taxon>
        <taxon>Agaricomycotina</taxon>
        <taxon>Agaricomycetes</taxon>
        <taxon>Agaricomycetidae</taxon>
        <taxon>Atheliales</taxon>
        <taxon>Atheliaceae</taxon>
        <taxon>Piloderma</taxon>
    </lineage>
</organism>
<protein>
    <recommendedName>
        <fullName evidence="3">NmrA-like domain-containing protein</fullName>
    </recommendedName>
</protein>
<dbReference type="PANTHER" id="PTHR47706">
    <property type="entry name" value="NMRA-LIKE FAMILY PROTEIN"/>
    <property type="match status" value="1"/>
</dbReference>
<evidence type="ECO:0000313" key="5">
    <source>
        <dbReference type="Proteomes" id="UP000054166"/>
    </source>
</evidence>
<dbReference type="CDD" id="cd05259">
    <property type="entry name" value="PCBER_SDR_a"/>
    <property type="match status" value="1"/>
</dbReference>
<sequence length="307" mass="33916">MSTSNKGILVLGAGELGMPILRELSKPHWGLSDVTVLLRPATITTSNPDRQAEVTEIRNLGIHLLPGDLVASSVSELAKLITGFHTVIGCTGFVAGRGIQIKLAQAVLEAGIPRYFPWQFGVDYDVIGKGSAQDLFDDQLDVRALLRGQERTEWVIISTGVFTSFLFSPFFGVVDVENGAVHALGSWDNRITVTTVEDIGRLTAEIVHSKPRIRNAVLYTGGDTLSYSQLADIVDSVLESKGRKVQRLVWEVPMLQEQLKNDPNDALKKYWVVFAKGRGVSWDLEQTFNREHNIPVVSARQWAHDNL</sequence>
<dbReference type="HOGENOM" id="CLU_059949_0_0_1"/>
<dbReference type="SUPFAM" id="SSF51735">
    <property type="entry name" value="NAD(P)-binding Rossmann-fold domains"/>
    <property type="match status" value="1"/>
</dbReference>